<keyword evidence="1" id="KW-0732">Signal</keyword>
<dbReference type="EMBL" id="JAGMUU010000002">
    <property type="protein sequence ID" value="KAH7160259.1"/>
    <property type="molecule type" value="Genomic_DNA"/>
</dbReference>
<dbReference type="OrthoDB" id="4225201at2759"/>
<feature type="signal peptide" evidence="1">
    <location>
        <begin position="1"/>
        <end position="19"/>
    </location>
</feature>
<proteinExistence type="predicted"/>
<keyword evidence="3" id="KW-1185">Reference proteome</keyword>
<gene>
    <name evidence="2" type="ORF">B0J13DRAFT_125286</name>
</gene>
<feature type="chain" id="PRO_5040482195" evidence="1">
    <location>
        <begin position="20"/>
        <end position="376"/>
    </location>
</feature>
<dbReference type="AlphaFoldDB" id="A0A9P9FF13"/>
<evidence type="ECO:0000313" key="2">
    <source>
        <dbReference type="EMBL" id="KAH7160259.1"/>
    </source>
</evidence>
<accession>A0A9P9FF13</accession>
<sequence length="376" mass="41058">MRGLTKAAAFLLAPALARASSMSLDESWTVVDLDIPTGNHDVDSMTLRLNIQETDEICGPTKLLINGHYLEQNEDGFGSGVVPVGEDVLMTAHWLFSCVTANNGPAAKLMRFTIDKLDGEPTSDLDFAMTFRQTSPAIVLELGGAAVAAAVVEPWIPNESADQQRPAEEMPDPDDELEAQIQELELLRVQVDDLMDLIHVKEMAIRERFENQGDHGPPRPPPPPPIFIMLQDCNSVQCVVRALTDKVKHTAGHFYGDFFKPGHGPPLDKSLSTALASPMEDSLIVEMVVTTNPRAFLVTTRDRSRRRLLHSALLATALLDPLLLTTDLLLLRMANALLSAMAIVPSRLTTTTTCRPLLSMASILTSQDMATILLPP</sequence>
<protein>
    <submittedName>
        <fullName evidence="2">Uncharacterized protein</fullName>
    </submittedName>
</protein>
<name>A0A9P9FF13_9HYPO</name>
<evidence type="ECO:0000313" key="3">
    <source>
        <dbReference type="Proteomes" id="UP000717696"/>
    </source>
</evidence>
<reference evidence="2" key="1">
    <citation type="journal article" date="2021" name="Nat. Commun.">
        <title>Genetic determinants of endophytism in the Arabidopsis root mycobiome.</title>
        <authorList>
            <person name="Mesny F."/>
            <person name="Miyauchi S."/>
            <person name="Thiergart T."/>
            <person name="Pickel B."/>
            <person name="Atanasova L."/>
            <person name="Karlsson M."/>
            <person name="Huettel B."/>
            <person name="Barry K.W."/>
            <person name="Haridas S."/>
            <person name="Chen C."/>
            <person name="Bauer D."/>
            <person name="Andreopoulos W."/>
            <person name="Pangilinan J."/>
            <person name="LaButti K."/>
            <person name="Riley R."/>
            <person name="Lipzen A."/>
            <person name="Clum A."/>
            <person name="Drula E."/>
            <person name="Henrissat B."/>
            <person name="Kohler A."/>
            <person name="Grigoriev I.V."/>
            <person name="Martin F.M."/>
            <person name="Hacquard S."/>
        </authorList>
    </citation>
    <scope>NUCLEOTIDE SEQUENCE</scope>
    <source>
        <strain evidence="2">MPI-CAGE-AT-0021</strain>
    </source>
</reference>
<comment type="caution">
    <text evidence="2">The sequence shown here is derived from an EMBL/GenBank/DDBJ whole genome shotgun (WGS) entry which is preliminary data.</text>
</comment>
<organism evidence="2 3">
    <name type="scientific">Dactylonectria estremocensis</name>
    <dbReference type="NCBI Taxonomy" id="1079267"/>
    <lineage>
        <taxon>Eukaryota</taxon>
        <taxon>Fungi</taxon>
        <taxon>Dikarya</taxon>
        <taxon>Ascomycota</taxon>
        <taxon>Pezizomycotina</taxon>
        <taxon>Sordariomycetes</taxon>
        <taxon>Hypocreomycetidae</taxon>
        <taxon>Hypocreales</taxon>
        <taxon>Nectriaceae</taxon>
        <taxon>Dactylonectria</taxon>
    </lineage>
</organism>
<evidence type="ECO:0000256" key="1">
    <source>
        <dbReference type="SAM" id="SignalP"/>
    </source>
</evidence>
<dbReference type="Proteomes" id="UP000717696">
    <property type="component" value="Unassembled WGS sequence"/>
</dbReference>